<reference evidence="10 11" key="1">
    <citation type="submission" date="2017-12" db="EMBL/GenBank/DDBJ databases">
        <title>Genomes of bacteria within cyanobacterial aggregates.</title>
        <authorList>
            <person name="Cai H."/>
        </authorList>
    </citation>
    <scope>NUCLEOTIDE SEQUENCE [LARGE SCALE GENOMIC DNA]</scope>
    <source>
        <strain evidence="10 11">TH16</strain>
    </source>
</reference>
<evidence type="ECO:0000256" key="2">
    <source>
        <dbReference type="ARBA" id="ARBA00012438"/>
    </source>
</evidence>
<keyword evidence="5" id="KW-0418">Kinase</keyword>
<dbReference type="InterPro" id="IPR036890">
    <property type="entry name" value="HATPase_C_sf"/>
</dbReference>
<dbReference type="KEGG" id="ncb:C0V82_10695"/>
<evidence type="ECO:0000256" key="4">
    <source>
        <dbReference type="ARBA" id="ARBA00022679"/>
    </source>
</evidence>
<name>A0A2K9NDP8_9PROT</name>
<dbReference type="InterPro" id="IPR003661">
    <property type="entry name" value="HisK_dim/P_dom"/>
</dbReference>
<dbReference type="InterPro" id="IPR050736">
    <property type="entry name" value="Sensor_HK_Regulatory"/>
</dbReference>
<dbReference type="CDD" id="cd00082">
    <property type="entry name" value="HisKA"/>
    <property type="match status" value="1"/>
</dbReference>
<dbReference type="SUPFAM" id="SSF55874">
    <property type="entry name" value="ATPase domain of HSP90 chaperone/DNA topoisomerase II/histidine kinase"/>
    <property type="match status" value="1"/>
</dbReference>
<dbReference type="InterPro" id="IPR036097">
    <property type="entry name" value="HisK_dim/P_sf"/>
</dbReference>
<keyword evidence="6" id="KW-0902">Two-component regulatory system</keyword>
<evidence type="ECO:0000256" key="7">
    <source>
        <dbReference type="SAM" id="Coils"/>
    </source>
</evidence>
<dbReference type="EMBL" id="CP025611">
    <property type="protein sequence ID" value="AUN30656.1"/>
    <property type="molecule type" value="Genomic_DNA"/>
</dbReference>
<dbReference type="InterPro" id="IPR003594">
    <property type="entry name" value="HATPase_dom"/>
</dbReference>
<keyword evidence="11" id="KW-1185">Reference proteome</keyword>
<evidence type="ECO:0000256" key="1">
    <source>
        <dbReference type="ARBA" id="ARBA00000085"/>
    </source>
</evidence>
<feature type="coiled-coil region" evidence="7">
    <location>
        <begin position="384"/>
        <end position="414"/>
    </location>
</feature>
<evidence type="ECO:0000256" key="8">
    <source>
        <dbReference type="SAM" id="Phobius"/>
    </source>
</evidence>
<dbReference type="PANTHER" id="PTHR43711:SF31">
    <property type="entry name" value="HISTIDINE KINASE"/>
    <property type="match status" value="1"/>
</dbReference>
<evidence type="ECO:0000256" key="5">
    <source>
        <dbReference type="ARBA" id="ARBA00022777"/>
    </source>
</evidence>
<dbReference type="InterPro" id="IPR004358">
    <property type="entry name" value="Sig_transdc_His_kin-like_C"/>
</dbReference>
<dbReference type="Pfam" id="PF02518">
    <property type="entry name" value="HATPase_c"/>
    <property type="match status" value="1"/>
</dbReference>
<dbReference type="SUPFAM" id="SSF47384">
    <property type="entry name" value="Homodimeric domain of signal transducing histidine kinase"/>
    <property type="match status" value="1"/>
</dbReference>
<dbReference type="SMART" id="SM00387">
    <property type="entry name" value="HATPase_c"/>
    <property type="match status" value="1"/>
</dbReference>
<protein>
    <recommendedName>
        <fullName evidence="2">histidine kinase</fullName>
        <ecNumber evidence="2">2.7.13.3</ecNumber>
    </recommendedName>
</protein>
<dbReference type="SMART" id="SM00388">
    <property type="entry name" value="HisKA"/>
    <property type="match status" value="1"/>
</dbReference>
<gene>
    <name evidence="10" type="ORF">C0V82_10695</name>
</gene>
<evidence type="ECO:0000259" key="9">
    <source>
        <dbReference type="PROSITE" id="PS50109"/>
    </source>
</evidence>
<keyword evidence="7" id="KW-0175">Coiled coil</keyword>
<dbReference type="PRINTS" id="PR00344">
    <property type="entry name" value="BCTRLSENSOR"/>
</dbReference>
<dbReference type="Gene3D" id="3.30.565.10">
    <property type="entry name" value="Histidine kinase-like ATPase, C-terminal domain"/>
    <property type="match status" value="1"/>
</dbReference>
<proteinExistence type="predicted"/>
<organism evidence="10 11">
    <name type="scientific">Niveispirillum cyanobacteriorum</name>
    <dbReference type="NCBI Taxonomy" id="1612173"/>
    <lineage>
        <taxon>Bacteria</taxon>
        <taxon>Pseudomonadati</taxon>
        <taxon>Pseudomonadota</taxon>
        <taxon>Alphaproteobacteria</taxon>
        <taxon>Rhodospirillales</taxon>
        <taxon>Azospirillaceae</taxon>
        <taxon>Niveispirillum</taxon>
    </lineage>
</organism>
<dbReference type="GO" id="GO:0000155">
    <property type="term" value="F:phosphorelay sensor kinase activity"/>
    <property type="evidence" value="ECO:0007669"/>
    <property type="project" value="InterPro"/>
</dbReference>
<dbReference type="InterPro" id="IPR005467">
    <property type="entry name" value="His_kinase_dom"/>
</dbReference>
<keyword evidence="4" id="KW-0808">Transferase</keyword>
<sequence>MSGAAHADRMLILALLAGVLLGAVLLWSHASERVRAFEMAMNSQIRTRAGSLDMQMRVAVGHLEALRQRAEFFYAEYPAPEDVPASSLLTAFLASNPRGDARQGYSLDRLPPPYLVDQIGNIAALPSGDIPANPVLSRPDEAGWRQEAAMAVQLLPLMAVTQKVVPEARRLVYASLSGMLAIHPWVESRQADLLSQVGTLPAFVNAAPAANPMAGPVWTLSGREGDFPDSAMLALPLTLQGRYAGALGIDIPVAGLRDALGAVQRVESMLLLVDQAGNVITGSSRNQEKPLPRSITDILPPGASLVAGPDGMISHGFFNSHIVAIPLKQAPWRVVYVAPPGASLLPILTDVLISVAGFVAAVLVVVFVARRLMLRALAVRDTAAMAEREARAEAERALADLRAAHDELDFLNREKTRFFSLISHDLRGPFNSMLGMTQELADHAPKMKPEEVADFARTVHEMARKVFELLENLLQWSRVQMSGTPFAPTIFPMREVVSDSIRDVASAAQAKEITILDAAGDRWVLADRTMILAVLRNLMMNAVKFSHQGGVVHVTSRALGDRLEVAVTDKGVGMEPAQLELALRGGPKASRPGTQGETGTGLGLTLVRDLVLRHGGELKLESNPGRGTIASFTIPLSTDPAETRRLMQRAAD</sequence>
<keyword evidence="8" id="KW-1133">Transmembrane helix</keyword>
<dbReference type="PROSITE" id="PS50109">
    <property type="entry name" value="HIS_KIN"/>
    <property type="match status" value="1"/>
</dbReference>
<keyword evidence="3" id="KW-0597">Phosphoprotein</keyword>
<dbReference type="PANTHER" id="PTHR43711">
    <property type="entry name" value="TWO-COMPONENT HISTIDINE KINASE"/>
    <property type="match status" value="1"/>
</dbReference>
<dbReference type="Gene3D" id="1.10.287.130">
    <property type="match status" value="1"/>
</dbReference>
<dbReference type="CDD" id="cd00075">
    <property type="entry name" value="HATPase"/>
    <property type="match status" value="1"/>
</dbReference>
<accession>A0A2K9NDP8</accession>
<dbReference type="EC" id="2.7.13.3" evidence="2"/>
<dbReference type="Proteomes" id="UP000234752">
    <property type="component" value="Chromosome eg_1"/>
</dbReference>
<comment type="catalytic activity">
    <reaction evidence="1">
        <text>ATP + protein L-histidine = ADP + protein N-phospho-L-histidine.</text>
        <dbReference type="EC" id="2.7.13.3"/>
    </reaction>
</comment>
<dbReference type="AlphaFoldDB" id="A0A2K9NDP8"/>
<evidence type="ECO:0000256" key="3">
    <source>
        <dbReference type="ARBA" id="ARBA00022553"/>
    </source>
</evidence>
<keyword evidence="8" id="KW-0812">Transmembrane</keyword>
<dbReference type="Pfam" id="PF00512">
    <property type="entry name" value="HisKA"/>
    <property type="match status" value="1"/>
</dbReference>
<keyword evidence="8" id="KW-0472">Membrane</keyword>
<feature type="transmembrane region" description="Helical" evidence="8">
    <location>
        <begin position="351"/>
        <end position="369"/>
    </location>
</feature>
<feature type="domain" description="Histidine kinase" evidence="9">
    <location>
        <begin position="421"/>
        <end position="638"/>
    </location>
</feature>
<evidence type="ECO:0000313" key="11">
    <source>
        <dbReference type="Proteomes" id="UP000234752"/>
    </source>
</evidence>
<evidence type="ECO:0000313" key="10">
    <source>
        <dbReference type="EMBL" id="AUN30656.1"/>
    </source>
</evidence>
<evidence type="ECO:0000256" key="6">
    <source>
        <dbReference type="ARBA" id="ARBA00023012"/>
    </source>
</evidence>